<dbReference type="SUPFAM" id="SSF64153">
    <property type="entry name" value="YjeF N-terminal domain-like"/>
    <property type="match status" value="1"/>
</dbReference>
<dbReference type="InterPro" id="IPR017953">
    <property type="entry name" value="Carbohydrate_kinase_pred_CS"/>
</dbReference>
<dbReference type="Proteomes" id="UP000318578">
    <property type="component" value="Unassembled WGS sequence"/>
</dbReference>
<evidence type="ECO:0000256" key="18">
    <source>
        <dbReference type="PIRNR" id="PIRNR017184"/>
    </source>
</evidence>
<dbReference type="PROSITE" id="PS51383">
    <property type="entry name" value="YJEF_C_3"/>
    <property type="match status" value="1"/>
</dbReference>
<dbReference type="PANTHER" id="PTHR12592:SF0">
    <property type="entry name" value="ATP-DEPENDENT (S)-NAD(P)H-HYDRATE DEHYDRATASE"/>
    <property type="match status" value="1"/>
</dbReference>
<accession>A0A557ZRJ0</accession>
<keyword evidence="8 17" id="KW-0521">NADP</keyword>
<evidence type="ECO:0000256" key="13">
    <source>
        <dbReference type="ARBA" id="ARBA00023268"/>
    </source>
</evidence>
<dbReference type="NCBIfam" id="TIGR00196">
    <property type="entry name" value="yjeF_cterm"/>
    <property type="match status" value="1"/>
</dbReference>
<feature type="binding site" evidence="17">
    <location>
        <position position="393"/>
    </location>
    <ligand>
        <name>AMP</name>
        <dbReference type="ChEBI" id="CHEBI:456215"/>
    </ligand>
</feature>
<evidence type="ECO:0000313" key="21">
    <source>
        <dbReference type="EMBL" id="TVT14647.1"/>
    </source>
</evidence>
<dbReference type="InterPro" id="IPR004443">
    <property type="entry name" value="YjeF_N_dom"/>
</dbReference>
<dbReference type="PROSITE" id="PS01050">
    <property type="entry name" value="YJEF_C_2"/>
    <property type="match status" value="1"/>
</dbReference>
<evidence type="ECO:0000256" key="15">
    <source>
        <dbReference type="ARBA" id="ARBA00048238"/>
    </source>
</evidence>
<dbReference type="Pfam" id="PF03853">
    <property type="entry name" value="YjeF_N"/>
    <property type="match status" value="1"/>
</dbReference>
<feature type="binding site" evidence="17">
    <location>
        <position position="330"/>
    </location>
    <ligand>
        <name>(6S)-NADPHX</name>
        <dbReference type="ChEBI" id="CHEBI:64076"/>
    </ligand>
</feature>
<comment type="function">
    <text evidence="17">Catalyzes the dehydration of the S-form of NAD(P)HX at the expense of ADP, which is converted to AMP. Together with NAD(P)HX epimerase, which catalyzes the epimerization of the S- and R-forms, the enzyme allows the repair of both epimers of NAD(P)HX, a damaged form of NAD(P)H that is a result of enzymatic or heat-dependent hydration.</text>
</comment>
<organism evidence="21 22">
    <name type="scientific">Amycolatopsis acidiphila</name>
    <dbReference type="NCBI Taxonomy" id="715473"/>
    <lineage>
        <taxon>Bacteria</taxon>
        <taxon>Bacillati</taxon>
        <taxon>Actinomycetota</taxon>
        <taxon>Actinomycetes</taxon>
        <taxon>Pseudonocardiales</taxon>
        <taxon>Pseudonocardiaceae</taxon>
        <taxon>Amycolatopsis</taxon>
    </lineage>
</organism>
<dbReference type="GO" id="GO:0046496">
    <property type="term" value="P:nicotinamide nucleotide metabolic process"/>
    <property type="evidence" value="ECO:0007669"/>
    <property type="project" value="UniProtKB-UniRule"/>
</dbReference>
<evidence type="ECO:0000256" key="5">
    <source>
        <dbReference type="ARBA" id="ARBA00022723"/>
    </source>
</evidence>
<proteinExistence type="inferred from homology"/>
<evidence type="ECO:0000256" key="6">
    <source>
        <dbReference type="ARBA" id="ARBA00022741"/>
    </source>
</evidence>
<comment type="catalytic activity">
    <reaction evidence="1 18">
        <text>(6R)-NADHX = (6S)-NADHX</text>
        <dbReference type="Rhea" id="RHEA:32215"/>
        <dbReference type="ChEBI" id="CHEBI:64074"/>
        <dbReference type="ChEBI" id="CHEBI:64075"/>
        <dbReference type="EC" id="5.1.99.6"/>
    </reaction>
</comment>
<evidence type="ECO:0000256" key="16">
    <source>
        <dbReference type="ARBA" id="ARBA00049209"/>
    </source>
</evidence>
<evidence type="ECO:0000256" key="7">
    <source>
        <dbReference type="ARBA" id="ARBA00022840"/>
    </source>
</evidence>
<dbReference type="EMBL" id="VJZA01000132">
    <property type="protein sequence ID" value="TVT14647.1"/>
    <property type="molecule type" value="Genomic_DNA"/>
</dbReference>
<dbReference type="OrthoDB" id="9806925at2"/>
<dbReference type="GO" id="GO:0052856">
    <property type="term" value="F:NAD(P)HX epimerase activity"/>
    <property type="evidence" value="ECO:0007669"/>
    <property type="project" value="UniProtKB-EC"/>
</dbReference>
<dbReference type="GO" id="GO:0110051">
    <property type="term" value="P:metabolite repair"/>
    <property type="evidence" value="ECO:0007669"/>
    <property type="project" value="TreeGrafter"/>
</dbReference>
<gene>
    <name evidence="17" type="primary">nnrD</name>
    <name evidence="21" type="ORF">FNH06_37460</name>
</gene>
<feature type="domain" description="YjeF C-terminal" evidence="19">
    <location>
        <begin position="190"/>
        <end position="450"/>
    </location>
</feature>
<dbReference type="InterPro" id="IPR029056">
    <property type="entry name" value="Ribokinase-like"/>
</dbReference>
<dbReference type="NCBIfam" id="TIGR00197">
    <property type="entry name" value="yjeF_nterm"/>
    <property type="match status" value="1"/>
</dbReference>
<keyword evidence="22" id="KW-1185">Reference proteome</keyword>
<dbReference type="GO" id="GO:0005524">
    <property type="term" value="F:ATP binding"/>
    <property type="evidence" value="ECO:0007669"/>
    <property type="project" value="UniProtKB-UniRule"/>
</dbReference>
<dbReference type="Gene3D" id="3.40.50.10260">
    <property type="entry name" value="YjeF N-terminal domain"/>
    <property type="match status" value="1"/>
</dbReference>
<evidence type="ECO:0000256" key="4">
    <source>
        <dbReference type="ARBA" id="ARBA00009524"/>
    </source>
</evidence>
<dbReference type="InterPro" id="IPR000631">
    <property type="entry name" value="CARKD"/>
</dbReference>
<comment type="caution">
    <text evidence="21">The sequence shown here is derived from an EMBL/GenBank/DDBJ whole genome shotgun (WGS) entry which is preliminary data.</text>
</comment>
<dbReference type="CDD" id="cd01171">
    <property type="entry name" value="YXKO-related"/>
    <property type="match status" value="1"/>
</dbReference>
<evidence type="ECO:0000256" key="8">
    <source>
        <dbReference type="ARBA" id="ARBA00022857"/>
    </source>
</evidence>
<comment type="catalytic activity">
    <reaction evidence="16 17 18">
        <text>(6S)-NADPHX + ADP = AMP + phosphate + NADPH + H(+)</text>
        <dbReference type="Rhea" id="RHEA:32235"/>
        <dbReference type="ChEBI" id="CHEBI:15378"/>
        <dbReference type="ChEBI" id="CHEBI:43474"/>
        <dbReference type="ChEBI" id="CHEBI:57783"/>
        <dbReference type="ChEBI" id="CHEBI:64076"/>
        <dbReference type="ChEBI" id="CHEBI:456215"/>
        <dbReference type="ChEBI" id="CHEBI:456216"/>
        <dbReference type="EC" id="4.2.1.136"/>
    </reaction>
</comment>
<evidence type="ECO:0000259" key="19">
    <source>
        <dbReference type="PROSITE" id="PS51383"/>
    </source>
</evidence>
<dbReference type="GO" id="GO:0046872">
    <property type="term" value="F:metal ion binding"/>
    <property type="evidence" value="ECO:0007669"/>
    <property type="project" value="UniProtKB-UniRule"/>
</dbReference>
<comment type="cofactor">
    <cofactor evidence="18">
        <name>K(+)</name>
        <dbReference type="ChEBI" id="CHEBI:29103"/>
    </cofactor>
    <text evidence="18">Binds 1 potassium ion per subunit.</text>
</comment>
<keyword evidence="13" id="KW-0511">Multifunctional enzyme</keyword>
<dbReference type="AlphaFoldDB" id="A0A557ZRJ0"/>
<dbReference type="EC" id="4.2.1.136" evidence="17"/>
<reference evidence="21 22" key="1">
    <citation type="submission" date="2019-07" db="EMBL/GenBank/DDBJ databases">
        <title>New species of Amycolatopsis and Streptomyces.</title>
        <authorList>
            <person name="Duangmal K."/>
            <person name="Teo W.F.A."/>
            <person name="Lipun K."/>
        </authorList>
    </citation>
    <scope>NUCLEOTIDE SEQUENCE [LARGE SCALE GENOMIC DNA]</scope>
    <source>
        <strain evidence="21 22">JCM 30562</strain>
    </source>
</reference>
<keyword evidence="5 18" id="KW-0479">Metal-binding</keyword>
<keyword evidence="12 17" id="KW-0456">Lyase</keyword>
<dbReference type="Gene3D" id="3.40.1190.20">
    <property type="match status" value="1"/>
</dbReference>
<comment type="subunit">
    <text evidence="17">Homotetramer.</text>
</comment>
<comment type="similarity">
    <text evidence="3 18">In the N-terminal section; belongs to the NnrE/AIBP family.</text>
</comment>
<feature type="binding site" evidence="17">
    <location>
        <begin position="364"/>
        <end position="368"/>
    </location>
    <ligand>
        <name>AMP</name>
        <dbReference type="ChEBI" id="CHEBI:456215"/>
    </ligand>
</feature>
<feature type="binding site" evidence="17">
    <location>
        <position position="225"/>
    </location>
    <ligand>
        <name>(6S)-NADPHX</name>
        <dbReference type="ChEBI" id="CHEBI:64076"/>
    </ligand>
</feature>
<evidence type="ECO:0000256" key="11">
    <source>
        <dbReference type="ARBA" id="ARBA00023235"/>
    </source>
</evidence>
<dbReference type="HAMAP" id="MF_01965">
    <property type="entry name" value="NADHX_dehydratase"/>
    <property type="match status" value="1"/>
</dbReference>
<dbReference type="InterPro" id="IPR036652">
    <property type="entry name" value="YjeF_N_dom_sf"/>
</dbReference>
<keyword evidence="11 18" id="KW-0413">Isomerase</keyword>
<feature type="binding site" evidence="17">
    <location>
        <position position="278"/>
    </location>
    <ligand>
        <name>(6S)-NADPHX</name>
        <dbReference type="ChEBI" id="CHEBI:64076"/>
    </ligand>
</feature>
<sequence length="454" mass="45849">MQRAAFGVAVQAADLLSQHTGRVAASRVVLLVGAGNNGGDALWAGSFLRKRGVGVTAVLLKPEKAHPAGLAALRRAAGRVVTLEDAPRVLEAADLVIDGIVGLSARGPLREDAASLLDHISAPVLAVDLPSGVDPDNGKVDGPAITATRTVTFGARKPLHVLNPDRCGEVVLIDIGLGPELGEPDLRQLDAVEVGAAWPVPGPQDNKYSQGVTGIAAGSATYPGAAVLATGSAVLATSGMVRYAGPAADAVRARWPEVIATGSVTDAGRVQAWVVGPGIGTGNDGRSVLRHVLSAGVPVCADADATTLMSRYPDVLDARDPGTPLVLTPHAGEFERLTGAAPGEDRVGAVKAAARRFDAVVLLKGNTTLIAAPDGRVLANVARGSWLATAGSGDVLSGLVGSLLAAGLDPWLAAGAAAYVHSLAADLAARGVPVPAGAVEAAIPDAIRRVRKFC</sequence>
<dbReference type="Pfam" id="PF01256">
    <property type="entry name" value="Carb_kinase"/>
    <property type="match status" value="1"/>
</dbReference>
<evidence type="ECO:0000256" key="10">
    <source>
        <dbReference type="ARBA" id="ARBA00023027"/>
    </source>
</evidence>
<protein>
    <recommendedName>
        <fullName evidence="17">ADP-dependent (S)-NAD(P)H-hydrate dehydratase</fullName>
        <ecNumber evidence="17">4.2.1.136</ecNumber>
    </recommendedName>
    <alternativeName>
        <fullName evidence="17">ADP-dependent NAD(P)HX dehydratase</fullName>
    </alternativeName>
</protein>
<comment type="similarity">
    <text evidence="4 18">In the C-terminal section; belongs to the NnrD/CARKD family.</text>
</comment>
<comment type="similarity">
    <text evidence="17">Belongs to the NnrD/CARKD family.</text>
</comment>
<name>A0A557ZRJ0_9PSEU</name>
<comment type="cofactor">
    <cofactor evidence="17">
        <name>Mg(2+)</name>
        <dbReference type="ChEBI" id="CHEBI:18420"/>
    </cofactor>
</comment>
<dbReference type="PROSITE" id="PS51385">
    <property type="entry name" value="YJEF_N"/>
    <property type="match status" value="1"/>
</dbReference>
<dbReference type="PANTHER" id="PTHR12592">
    <property type="entry name" value="ATP-DEPENDENT (S)-NAD(P)H-HYDRATE DEHYDRATASE FAMILY MEMBER"/>
    <property type="match status" value="1"/>
</dbReference>
<evidence type="ECO:0000256" key="9">
    <source>
        <dbReference type="ARBA" id="ARBA00022958"/>
    </source>
</evidence>
<dbReference type="GO" id="GO:0052855">
    <property type="term" value="F:ADP-dependent NAD(P)H-hydrate dehydratase activity"/>
    <property type="evidence" value="ECO:0007669"/>
    <property type="project" value="UniProtKB-UniRule"/>
</dbReference>
<evidence type="ECO:0000313" key="22">
    <source>
        <dbReference type="Proteomes" id="UP000318578"/>
    </source>
</evidence>
<keyword evidence="9 18" id="KW-0630">Potassium</keyword>
<keyword evidence="10 17" id="KW-0520">NAD</keyword>
<evidence type="ECO:0000256" key="2">
    <source>
        <dbReference type="ARBA" id="ARBA00000909"/>
    </source>
</evidence>
<dbReference type="SUPFAM" id="SSF53613">
    <property type="entry name" value="Ribokinase-like"/>
    <property type="match status" value="1"/>
</dbReference>
<keyword evidence="7 17" id="KW-0067">ATP-binding</keyword>
<dbReference type="PIRSF" id="PIRSF017184">
    <property type="entry name" value="Nnr"/>
    <property type="match status" value="1"/>
</dbReference>
<evidence type="ECO:0000256" key="17">
    <source>
        <dbReference type="HAMAP-Rule" id="MF_01965"/>
    </source>
</evidence>
<feature type="binding site" evidence="17">
    <location>
        <position position="394"/>
    </location>
    <ligand>
        <name>(6S)-NADPHX</name>
        <dbReference type="ChEBI" id="CHEBI:64076"/>
    </ligand>
</feature>
<dbReference type="InterPro" id="IPR030677">
    <property type="entry name" value="Nnr"/>
</dbReference>
<comment type="function">
    <text evidence="14 18">Bifunctional enzyme that catalyzes the epimerization of the S- and R-forms of NAD(P)HX and the dehydration of the S-form of NAD(P)HX at the expense of ADP, which is converted to AMP. This allows the repair of both epimers of NAD(P)HX, a damaged form of NAD(P)H that is a result of enzymatic or heat-dependent hydration.</text>
</comment>
<evidence type="ECO:0000256" key="1">
    <source>
        <dbReference type="ARBA" id="ARBA00000013"/>
    </source>
</evidence>
<keyword evidence="6 17" id="KW-0547">Nucleotide-binding</keyword>
<evidence type="ECO:0000256" key="12">
    <source>
        <dbReference type="ARBA" id="ARBA00023239"/>
    </source>
</evidence>
<comment type="catalytic activity">
    <reaction evidence="15 17 18">
        <text>(6S)-NADHX + ADP = AMP + phosphate + NADH + H(+)</text>
        <dbReference type="Rhea" id="RHEA:32223"/>
        <dbReference type="ChEBI" id="CHEBI:15378"/>
        <dbReference type="ChEBI" id="CHEBI:43474"/>
        <dbReference type="ChEBI" id="CHEBI:57945"/>
        <dbReference type="ChEBI" id="CHEBI:64074"/>
        <dbReference type="ChEBI" id="CHEBI:456215"/>
        <dbReference type="ChEBI" id="CHEBI:456216"/>
        <dbReference type="EC" id="4.2.1.136"/>
    </reaction>
</comment>
<evidence type="ECO:0000256" key="14">
    <source>
        <dbReference type="ARBA" id="ARBA00025153"/>
    </source>
</evidence>
<feature type="domain" description="YjeF N-terminal" evidence="20">
    <location>
        <begin position="1"/>
        <end position="183"/>
    </location>
</feature>
<evidence type="ECO:0000256" key="3">
    <source>
        <dbReference type="ARBA" id="ARBA00006001"/>
    </source>
</evidence>
<evidence type="ECO:0000259" key="20">
    <source>
        <dbReference type="PROSITE" id="PS51385"/>
    </source>
</evidence>
<comment type="catalytic activity">
    <reaction evidence="2 18">
        <text>(6R)-NADPHX = (6S)-NADPHX</text>
        <dbReference type="Rhea" id="RHEA:32227"/>
        <dbReference type="ChEBI" id="CHEBI:64076"/>
        <dbReference type="ChEBI" id="CHEBI:64077"/>
        <dbReference type="EC" id="5.1.99.6"/>
    </reaction>
</comment>